<dbReference type="Proteomes" id="UP000054047">
    <property type="component" value="Unassembled WGS sequence"/>
</dbReference>
<dbReference type="EMBL" id="KN728602">
    <property type="protein sequence ID" value="KIH63518.1"/>
    <property type="molecule type" value="Genomic_DNA"/>
</dbReference>
<accession>A0A0C2D2D8</accession>
<gene>
    <name evidence="1" type="ORF">ANCDUO_06175</name>
</gene>
<dbReference type="AlphaFoldDB" id="A0A0C2D2D8"/>
<reference evidence="1 2" key="1">
    <citation type="submission" date="2013-12" db="EMBL/GenBank/DDBJ databases">
        <title>Draft genome of the parsitic nematode Ancylostoma duodenale.</title>
        <authorList>
            <person name="Mitreva M."/>
        </authorList>
    </citation>
    <scope>NUCLEOTIDE SEQUENCE [LARGE SCALE GENOMIC DNA]</scope>
    <source>
        <strain evidence="1 2">Zhejiang</strain>
    </source>
</reference>
<protein>
    <submittedName>
        <fullName evidence="1">Uncharacterized protein</fullName>
    </submittedName>
</protein>
<organism evidence="1 2">
    <name type="scientific">Ancylostoma duodenale</name>
    <dbReference type="NCBI Taxonomy" id="51022"/>
    <lineage>
        <taxon>Eukaryota</taxon>
        <taxon>Metazoa</taxon>
        <taxon>Ecdysozoa</taxon>
        <taxon>Nematoda</taxon>
        <taxon>Chromadorea</taxon>
        <taxon>Rhabditida</taxon>
        <taxon>Rhabditina</taxon>
        <taxon>Rhabditomorpha</taxon>
        <taxon>Strongyloidea</taxon>
        <taxon>Ancylostomatidae</taxon>
        <taxon>Ancylostomatinae</taxon>
        <taxon>Ancylostoma</taxon>
    </lineage>
</organism>
<keyword evidence="2" id="KW-1185">Reference proteome</keyword>
<evidence type="ECO:0000313" key="2">
    <source>
        <dbReference type="Proteomes" id="UP000054047"/>
    </source>
</evidence>
<name>A0A0C2D2D8_9BILA</name>
<sequence>MADAYMDNEEFYRANTSGVMLRESEAPYEIVSNSQLTNGEKMDINEAIALLETIPVELLKRSHDTERKDDVQIQAQRTIRRMQEVTGTSYAPLWTLPSRSWEQRRTEMEAPGQEIGFMAFLQAATCADPGVFKGRENEIHREFVRRFRRNYRPVIKDDNALIDIFGDDHLGGRARSIFLAMPEYIKGQGFEAVVRELGNLVAGDSTAARMRALMELRNVRKRPGQSIVDFRVALEKLAKKSQPCRKR</sequence>
<dbReference type="OrthoDB" id="5860093at2759"/>
<evidence type="ECO:0000313" key="1">
    <source>
        <dbReference type="EMBL" id="KIH63518.1"/>
    </source>
</evidence>
<proteinExistence type="predicted"/>